<reference evidence="3 11" key="7">
    <citation type="submission" date="2021-03" db="EMBL/GenBank/DDBJ databases">
        <title>Whole Genome Sequencing of Mycobacterium tuberculosis clinical isolates from Arunachal Pradesh, India.</title>
        <authorList>
            <person name="Singh S."/>
            <person name="Mudliar S.R."/>
            <person name="Kulsum U."/>
            <person name="Rufai S.B."/>
            <person name="Singh P.K."/>
            <person name="Umpo M."/>
            <person name="Nyori M."/>
        </authorList>
    </citation>
    <scope>NUCLEOTIDE SEQUENCE [LARGE SCALE GENOMIC DNA]</scope>
    <source>
        <strain evidence="3 11">OMICS/BPL/0142/20/SP</strain>
    </source>
</reference>
<feature type="domain" description="AbiEi antitoxin C-terminal" evidence="1">
    <location>
        <begin position="84"/>
        <end position="237"/>
    </location>
</feature>
<sequence>MVSPAGADRRIPTWASRVVSGLARDRPVVVTKEDLTQRLTEAGCGRDPDSAIRELRRIGWLVQLPVKGTWAFIPPGEAAISDPYLPLRSWLARDQNAGFMLAGASAAWHLGYLDRQPDGRIPIWLPPAKRLPDGLASYVSVVRIPWNAADTALLAPRPALLVRRRLDLVAWATGLPALGPEALLVQIATRPASFGPWADLVPHLDDLVADCSDERLERLLSGRPTSAWQRASYLLDSGGEPARGQALLAKRHTEVMPVTRFTTAHSRDRGESVWAPEYQLVDELVVPLLRVIGKA</sequence>
<reference evidence="4 8" key="2">
    <citation type="submission" date="2016-04" db="EMBL/GenBank/DDBJ databases">
        <authorList>
            <person name="Bigi M."/>
            <person name="Bigi F."/>
            <person name="Soria M.A."/>
        </authorList>
    </citation>
    <scope>NUCLEOTIDE SEQUENCE [LARGE SCALE GENOMIC DNA]</scope>
    <source>
        <strain evidence="4 8">6548</strain>
    </source>
</reference>
<evidence type="ECO:0000313" key="2">
    <source>
        <dbReference type="EMBL" id="CLW27992.1"/>
    </source>
</evidence>
<reference evidence="5" key="5">
    <citation type="submission" date="2018-07" db="EMBL/GenBank/DDBJ databases">
        <authorList>
            <person name="Shah S."/>
            <person name="Brown T."/>
            <person name="Auld S."/>
            <person name="Bratton K."/>
            <person name="Narechania A."/>
            <person name="Mathema B."/>
            <person name="Gandhi N."/>
        </authorList>
    </citation>
    <scope>NUCLEOTIDE SEQUENCE</scope>
    <source>
        <strain evidence="5">32301_S10</strain>
    </source>
</reference>
<evidence type="ECO:0000313" key="4">
    <source>
        <dbReference type="EMBL" id="OMH60767.1"/>
    </source>
</evidence>
<evidence type="ECO:0000313" key="11">
    <source>
        <dbReference type="Proteomes" id="UP000671119"/>
    </source>
</evidence>
<reference evidence="4 8" key="4">
    <citation type="submission" date="2017-02" db="EMBL/GenBank/DDBJ databases">
        <title>Protein polymorphisms may explain contrasting epidemiological fitness of two variants of a multidrug-resistant Mycobacterium tuberculosis strain.</title>
        <authorList>
            <person name="Bigi M.M."/>
            <person name="Lopez B."/>
            <person name="Blanco F.C."/>
            <person name="Sasiain M.C."/>
            <person name="De La Barrera S."/>
            <person name="Ritacco V."/>
            <person name="Bigi F."/>
            <person name="Soria M.A."/>
        </authorList>
    </citation>
    <scope>NUCLEOTIDE SEQUENCE [LARGE SCALE GENOMIC DNA]</scope>
    <source>
        <strain evidence="4 8">6548</strain>
    </source>
</reference>
<evidence type="ECO:0000313" key="8">
    <source>
        <dbReference type="Proteomes" id="UP000189452"/>
    </source>
</evidence>
<dbReference type="EMBL" id="JAGIZI010000031">
    <property type="protein sequence ID" value="MBP0684811.1"/>
    <property type="molecule type" value="Genomic_DNA"/>
</dbReference>
<dbReference type="EMBL" id="LR027516">
    <property type="protein sequence ID" value="VCU51108.1"/>
    <property type="molecule type" value="Genomic_DNA"/>
</dbReference>
<dbReference type="Gene3D" id="3.90.56.20">
    <property type="entry name" value="replication protein C, winged helix domain"/>
    <property type="match status" value="1"/>
</dbReference>
<reference evidence="2 7" key="1">
    <citation type="submission" date="2015-03" db="EMBL/GenBank/DDBJ databases">
        <authorList>
            <consortium name="Pathogen Informatics"/>
            <person name="Murphy D."/>
        </authorList>
    </citation>
    <scope>NUCLEOTIDE SEQUENCE [LARGE SCALE GENOMIC DNA]</scope>
    <source>
        <strain evidence="2 7">0268S</strain>
    </source>
</reference>
<dbReference type="SUPFAM" id="SSF46785">
    <property type="entry name" value="Winged helix' DNA-binding domain"/>
    <property type="match status" value="1"/>
</dbReference>
<dbReference type="SMR" id="A0A045HF07"/>
<dbReference type="AlphaFoldDB" id="A0A045HF07"/>
<reference evidence="6 10" key="6">
    <citation type="submission" date="2018-08" db="EMBL/GenBank/DDBJ databases">
        <authorList>
            <person name="Fokvardsen B D."/>
            <person name="Norman A."/>
        </authorList>
    </citation>
    <scope>NUCLEOTIDE SEQUENCE [LARGE SCALE GENOMIC DNA]</scope>
    <source>
        <strain evidence="6 10">DKC2</strain>
    </source>
</reference>
<protein>
    <submittedName>
        <fullName evidence="3">Type IV toxin-antitoxin system AbiEi family antitoxin</fullName>
    </submittedName>
</protein>
<dbReference type="SUPFAM" id="SSF160887">
    <property type="entry name" value="Rv2827c C-terminal domain-like"/>
    <property type="match status" value="1"/>
</dbReference>
<dbReference type="EMBL" id="LWDQ01000001">
    <property type="protein sequence ID" value="OMH60767.1"/>
    <property type="molecule type" value="Genomic_DNA"/>
</dbReference>
<dbReference type="InterPro" id="IPR036390">
    <property type="entry name" value="WH_DNA-bd_sf"/>
</dbReference>
<proteinExistence type="predicted"/>
<gene>
    <name evidence="4" type="ORF">A4S10_02951</name>
    <name evidence="6" type="ORF">DKC2_3009</name>
    <name evidence="5" type="ORF">DSJ38_16395</name>
    <name evidence="2" type="ORF">ERS094118_02260</name>
    <name evidence="3" type="ORF">J8J21_17165</name>
</gene>
<evidence type="ECO:0000313" key="6">
    <source>
        <dbReference type="EMBL" id="VCU51108.1"/>
    </source>
</evidence>
<evidence type="ECO:0000313" key="5">
    <source>
        <dbReference type="EMBL" id="REQ49380.1"/>
    </source>
</evidence>
<reference evidence="5 9" key="3">
    <citation type="journal article" date="2017" name="N. Engl. J. Med.">
        <title>Transmission of Extensively Drug-Resistant Tuberculosis in South Africa.</title>
        <authorList>
            <person name="Shah N.S."/>
            <person name="Auld S.C."/>
            <person name="Brust J.C."/>
            <person name="Mathema B."/>
            <person name="Ismail N."/>
            <person name="Moodley P."/>
            <person name="Mlisana K."/>
            <person name="Allana S."/>
            <person name="Campbell A."/>
            <person name="Mthiyane T."/>
            <person name="Morris N."/>
            <person name="Mpangase P."/>
            <person name="van der Meulen H."/>
            <person name="Omar S.V."/>
            <person name="Brown T.S."/>
            <person name="Narechania A."/>
            <person name="Shaskina E."/>
            <person name="Kapwata T."/>
            <person name="Kreiswirth B."/>
            <person name="Gandhi N.R."/>
        </authorList>
    </citation>
    <scope>NUCLEOTIDE SEQUENCE [LARGE SCALE GENOMIC DNA]</scope>
    <source>
        <strain evidence="5 9">32301_S10</strain>
    </source>
</reference>
<evidence type="ECO:0000313" key="3">
    <source>
        <dbReference type="EMBL" id="MBP0684811.1"/>
    </source>
</evidence>
<dbReference type="Proteomes" id="UP000300237">
    <property type="component" value="Chromosome"/>
</dbReference>
<dbReference type="Proteomes" id="UP000050139">
    <property type="component" value="Unassembled WGS sequence"/>
</dbReference>
<dbReference type="Proteomes" id="UP000256381">
    <property type="component" value="Unassembled WGS sequence"/>
</dbReference>
<dbReference type="EMBL" id="COPH01000015">
    <property type="protein sequence ID" value="CLW27992.1"/>
    <property type="molecule type" value="Genomic_DNA"/>
</dbReference>
<accession>A0A045HF07</accession>
<dbReference type="InterPro" id="IPR018547">
    <property type="entry name" value="AbiEi_C"/>
</dbReference>
<dbReference type="Proteomes" id="UP000671119">
    <property type="component" value="Unassembled WGS sequence"/>
</dbReference>
<dbReference type="Proteomes" id="UP000189452">
    <property type="component" value="Chromosome"/>
</dbReference>
<evidence type="ECO:0000313" key="7">
    <source>
        <dbReference type="Proteomes" id="UP000050139"/>
    </source>
</evidence>
<dbReference type="RefSeq" id="WP_003414414.1">
    <property type="nucleotide sequence ID" value="NZ_AP017901.1"/>
</dbReference>
<evidence type="ECO:0000313" key="9">
    <source>
        <dbReference type="Proteomes" id="UP000256381"/>
    </source>
</evidence>
<dbReference type="OMA" id="EAGCERD"/>
<dbReference type="EMBL" id="QTBD01000195">
    <property type="protein sequence ID" value="REQ49380.1"/>
    <property type="molecule type" value="Genomic_DNA"/>
</dbReference>
<evidence type="ECO:0000313" key="10">
    <source>
        <dbReference type="Proteomes" id="UP000300237"/>
    </source>
</evidence>
<name>A0A045HF07_MYCTX</name>
<evidence type="ECO:0000259" key="1">
    <source>
        <dbReference type="Pfam" id="PF09407"/>
    </source>
</evidence>
<organism evidence="4 8">
    <name type="scientific">Mycobacterium tuberculosis</name>
    <dbReference type="NCBI Taxonomy" id="1773"/>
    <lineage>
        <taxon>Bacteria</taxon>
        <taxon>Bacillati</taxon>
        <taxon>Actinomycetota</taxon>
        <taxon>Actinomycetes</taxon>
        <taxon>Mycobacteriales</taxon>
        <taxon>Mycobacteriaceae</taxon>
        <taxon>Mycobacterium</taxon>
        <taxon>Mycobacterium tuberculosis complex</taxon>
    </lineage>
</organism>
<dbReference type="Pfam" id="PF09407">
    <property type="entry name" value="AbiEi_1"/>
    <property type="match status" value="1"/>
</dbReference>